<keyword evidence="3 13" id="KW-0812">Transmembrane</keyword>
<dbReference type="Gene3D" id="3.10.320.10">
    <property type="entry name" value="Class II Histocompatibility Antigen, M Beta Chain, Chain B, domain 1"/>
    <property type="match status" value="1"/>
</dbReference>
<accession>A0A7N8Y269</accession>
<keyword evidence="9" id="KW-1015">Disulfide bond</keyword>
<comment type="similarity">
    <text evidence="2">Belongs to the MHC class II family.</text>
</comment>
<organism evidence="16 17">
    <name type="scientific">Mastacembelus armatus</name>
    <name type="common">zig-zag eel</name>
    <dbReference type="NCBI Taxonomy" id="205130"/>
    <lineage>
        <taxon>Eukaryota</taxon>
        <taxon>Metazoa</taxon>
        <taxon>Chordata</taxon>
        <taxon>Craniata</taxon>
        <taxon>Vertebrata</taxon>
        <taxon>Euteleostomi</taxon>
        <taxon>Actinopterygii</taxon>
        <taxon>Neopterygii</taxon>
        <taxon>Teleostei</taxon>
        <taxon>Neoteleostei</taxon>
        <taxon>Acanthomorphata</taxon>
        <taxon>Anabantaria</taxon>
        <taxon>Synbranchiformes</taxon>
        <taxon>Mastacembelidae</taxon>
        <taxon>Mastacembelus</taxon>
    </lineage>
</organism>
<dbReference type="GO" id="GO:0042613">
    <property type="term" value="C:MHC class II protein complex"/>
    <property type="evidence" value="ECO:0007669"/>
    <property type="project" value="UniProtKB-KW"/>
</dbReference>
<keyword evidence="7" id="KW-1064">Adaptive immunity</keyword>
<proteinExistence type="inferred from homology"/>
<dbReference type="InterPro" id="IPR007110">
    <property type="entry name" value="Ig-like_dom"/>
</dbReference>
<dbReference type="SMART" id="SM00920">
    <property type="entry name" value="MHC_II_alpha"/>
    <property type="match status" value="1"/>
</dbReference>
<dbReference type="AlphaFoldDB" id="A0A7N8Y269"/>
<dbReference type="GO" id="GO:0002504">
    <property type="term" value="P:antigen processing and presentation of peptide or polysaccharide antigen via MHC class II"/>
    <property type="evidence" value="ECO:0007669"/>
    <property type="project" value="UniProtKB-KW"/>
</dbReference>
<dbReference type="InterPro" id="IPR003597">
    <property type="entry name" value="Ig_C1-set"/>
</dbReference>
<evidence type="ECO:0000313" key="16">
    <source>
        <dbReference type="Ensembl" id="ENSMAMP00000059342.1"/>
    </source>
</evidence>
<comment type="subcellular location">
    <subcellularLocation>
        <location evidence="1">Membrane</location>
        <topology evidence="1">Single-pass type I membrane protein</topology>
    </subcellularLocation>
</comment>
<dbReference type="SUPFAM" id="SSF54452">
    <property type="entry name" value="MHC antigen-recognition domain"/>
    <property type="match status" value="1"/>
</dbReference>
<dbReference type="Pfam" id="PF00993">
    <property type="entry name" value="MHC_II_alpha"/>
    <property type="match status" value="1"/>
</dbReference>
<dbReference type="InterPro" id="IPR013783">
    <property type="entry name" value="Ig-like_fold"/>
</dbReference>
<evidence type="ECO:0000256" key="10">
    <source>
        <dbReference type="ARBA" id="ARBA00023180"/>
    </source>
</evidence>
<evidence type="ECO:0000256" key="6">
    <source>
        <dbReference type="ARBA" id="ARBA00022989"/>
    </source>
</evidence>
<keyword evidence="11" id="KW-0491">MHC II</keyword>
<feature type="domain" description="Ig-like" evidence="15">
    <location>
        <begin position="134"/>
        <end position="224"/>
    </location>
</feature>
<keyword evidence="6 13" id="KW-1133">Transmembrane helix</keyword>
<name>A0A7N8Y269_9TELE</name>
<evidence type="ECO:0000256" key="3">
    <source>
        <dbReference type="ARBA" id="ARBA00022692"/>
    </source>
</evidence>
<dbReference type="PROSITE" id="PS00290">
    <property type="entry name" value="IG_MHC"/>
    <property type="match status" value="1"/>
</dbReference>
<protein>
    <submittedName>
        <fullName evidence="16">Mamu class II histocompatibility antigen, DR alpha chain-like</fullName>
    </submittedName>
</protein>
<dbReference type="PANTHER" id="PTHR19944">
    <property type="entry name" value="MHC CLASS II-RELATED"/>
    <property type="match status" value="1"/>
</dbReference>
<reference evidence="16" key="2">
    <citation type="submission" date="2025-09" db="UniProtKB">
        <authorList>
            <consortium name="Ensembl"/>
        </authorList>
    </citation>
    <scope>IDENTIFICATION</scope>
</reference>
<evidence type="ECO:0000256" key="1">
    <source>
        <dbReference type="ARBA" id="ARBA00004479"/>
    </source>
</evidence>
<feature type="chain" id="PRO_5030732252" evidence="14">
    <location>
        <begin position="23"/>
        <end position="271"/>
    </location>
</feature>
<evidence type="ECO:0000256" key="9">
    <source>
        <dbReference type="ARBA" id="ARBA00023157"/>
    </source>
</evidence>
<dbReference type="Ensembl" id="ENSMAMT00000042340.1">
    <property type="protein sequence ID" value="ENSMAMP00000059342.1"/>
    <property type="gene ID" value="ENSMAMG00000025217.1"/>
</dbReference>
<keyword evidence="5" id="KW-0391">Immunity</keyword>
<reference evidence="16" key="1">
    <citation type="submission" date="2025-08" db="UniProtKB">
        <authorList>
            <consortium name="Ensembl"/>
        </authorList>
    </citation>
    <scope>IDENTIFICATION</scope>
</reference>
<keyword evidence="4 14" id="KW-0732">Signal</keyword>
<dbReference type="SMART" id="SM00407">
    <property type="entry name" value="IGc1"/>
    <property type="match status" value="1"/>
</dbReference>
<feature type="signal peptide" evidence="14">
    <location>
        <begin position="1"/>
        <end position="22"/>
    </location>
</feature>
<evidence type="ECO:0000259" key="15">
    <source>
        <dbReference type="PROSITE" id="PS50835"/>
    </source>
</evidence>
<dbReference type="FunCoup" id="A0A7N8Y269">
    <property type="interactions" value="1428"/>
</dbReference>
<evidence type="ECO:0000256" key="14">
    <source>
        <dbReference type="SAM" id="SignalP"/>
    </source>
</evidence>
<dbReference type="Gene3D" id="2.60.40.10">
    <property type="entry name" value="Immunoglobulins"/>
    <property type="match status" value="1"/>
</dbReference>
<evidence type="ECO:0000256" key="7">
    <source>
        <dbReference type="ARBA" id="ARBA00023130"/>
    </source>
</evidence>
<dbReference type="InterPro" id="IPR014745">
    <property type="entry name" value="MHC_II_a/b_N"/>
</dbReference>
<evidence type="ECO:0000256" key="4">
    <source>
        <dbReference type="ARBA" id="ARBA00022729"/>
    </source>
</evidence>
<sequence length="271" mass="29708">MKVKVSELVLVLVLSWVLCVSAEGKSLFTVWTQQQTNKQTVCDQVPSVSGQHQDSRISGCSDSDGEDVYGLDGEEKWYADFVNKRGVEPQPSFIDHTSYEEGAYEGAVAQQQVCKQNLKLTRNAVKDLPLENDPPSSPIIYSRDDVELDQQNTLICHVTGFYPAPVKIQWTKNGQNVTEGTSINVPFPNKDGSFRQTSRLEFTPQLGDVYSCTVDHPALDQPLTRIWADVDISVFSQPSVGPAVFCGLGLTVGLLGVAAGTFFLIKGNECS</sequence>
<dbReference type="GeneTree" id="ENSGT00940000161847"/>
<evidence type="ECO:0000256" key="11">
    <source>
        <dbReference type="ARBA" id="ARBA00023182"/>
    </source>
</evidence>
<keyword evidence="17" id="KW-1185">Reference proteome</keyword>
<feature type="transmembrane region" description="Helical" evidence="13">
    <location>
        <begin position="242"/>
        <end position="265"/>
    </location>
</feature>
<dbReference type="Proteomes" id="UP000261640">
    <property type="component" value="Unplaced"/>
</dbReference>
<dbReference type="InterPro" id="IPR050160">
    <property type="entry name" value="MHC/Immunoglobulin"/>
</dbReference>
<dbReference type="InterPro" id="IPR003006">
    <property type="entry name" value="Ig/MHC_CS"/>
</dbReference>
<dbReference type="PROSITE" id="PS50835">
    <property type="entry name" value="IG_LIKE"/>
    <property type="match status" value="1"/>
</dbReference>
<dbReference type="Pfam" id="PF07654">
    <property type="entry name" value="C1-set"/>
    <property type="match status" value="1"/>
</dbReference>
<dbReference type="InterPro" id="IPR011162">
    <property type="entry name" value="MHC_I/II-like_Ag-recog"/>
</dbReference>
<dbReference type="PANTHER" id="PTHR19944:SF86">
    <property type="entry name" value="HLA CLASS II HISTOCOMPATIBILITY ANTIGEN, DR ALPHA CHAIN"/>
    <property type="match status" value="1"/>
</dbReference>
<evidence type="ECO:0000256" key="12">
    <source>
        <dbReference type="ARBA" id="ARBA00023319"/>
    </source>
</evidence>
<evidence type="ECO:0000256" key="13">
    <source>
        <dbReference type="SAM" id="Phobius"/>
    </source>
</evidence>
<keyword evidence="10" id="KW-0325">Glycoprotein</keyword>
<keyword evidence="8 13" id="KW-0472">Membrane</keyword>
<evidence type="ECO:0000256" key="5">
    <source>
        <dbReference type="ARBA" id="ARBA00022859"/>
    </source>
</evidence>
<dbReference type="InterPro" id="IPR001003">
    <property type="entry name" value="MHC_II_a_N"/>
</dbReference>
<dbReference type="SUPFAM" id="SSF48726">
    <property type="entry name" value="Immunoglobulin"/>
    <property type="match status" value="1"/>
</dbReference>
<dbReference type="GO" id="GO:0002250">
    <property type="term" value="P:adaptive immune response"/>
    <property type="evidence" value="ECO:0007669"/>
    <property type="project" value="UniProtKB-KW"/>
</dbReference>
<keyword evidence="12" id="KW-0393">Immunoglobulin domain</keyword>
<dbReference type="InterPro" id="IPR036179">
    <property type="entry name" value="Ig-like_dom_sf"/>
</dbReference>
<evidence type="ECO:0000313" key="17">
    <source>
        <dbReference type="Proteomes" id="UP000261640"/>
    </source>
</evidence>
<evidence type="ECO:0000256" key="8">
    <source>
        <dbReference type="ARBA" id="ARBA00023136"/>
    </source>
</evidence>
<dbReference type="InParanoid" id="A0A7N8Y269"/>
<evidence type="ECO:0000256" key="2">
    <source>
        <dbReference type="ARBA" id="ARBA00007394"/>
    </source>
</evidence>